<dbReference type="InterPro" id="IPR039426">
    <property type="entry name" value="TonB-dep_rcpt-like"/>
</dbReference>
<dbReference type="SUPFAM" id="SSF56935">
    <property type="entry name" value="Porins"/>
    <property type="match status" value="1"/>
</dbReference>
<evidence type="ECO:0000256" key="10">
    <source>
        <dbReference type="SAM" id="SignalP"/>
    </source>
</evidence>
<evidence type="ECO:0000256" key="8">
    <source>
        <dbReference type="PROSITE-ProRule" id="PRU01360"/>
    </source>
</evidence>
<keyword evidence="14" id="KW-1185">Reference proteome</keyword>
<dbReference type="Pfam" id="PF00593">
    <property type="entry name" value="TonB_dep_Rec_b-barrel"/>
    <property type="match status" value="1"/>
</dbReference>
<evidence type="ECO:0000259" key="12">
    <source>
        <dbReference type="Pfam" id="PF07715"/>
    </source>
</evidence>
<keyword evidence="7 8" id="KW-0998">Cell outer membrane</keyword>
<dbReference type="AlphaFoldDB" id="A0A4V2G3X0"/>
<accession>A0A4V2G3X0</accession>
<dbReference type="EMBL" id="SHKX01000013">
    <property type="protein sequence ID" value="RZU38656.1"/>
    <property type="molecule type" value="Genomic_DNA"/>
</dbReference>
<feature type="domain" description="TonB-dependent receptor-like beta-barrel" evidence="11">
    <location>
        <begin position="274"/>
        <end position="748"/>
    </location>
</feature>
<dbReference type="InterPro" id="IPR000531">
    <property type="entry name" value="Beta-barrel_TonB"/>
</dbReference>
<evidence type="ECO:0000259" key="11">
    <source>
        <dbReference type="Pfam" id="PF00593"/>
    </source>
</evidence>
<keyword evidence="13" id="KW-0675">Receptor</keyword>
<dbReference type="GO" id="GO:0009279">
    <property type="term" value="C:cell outer membrane"/>
    <property type="evidence" value="ECO:0007669"/>
    <property type="project" value="UniProtKB-SubCell"/>
</dbReference>
<keyword evidence="2 8" id="KW-0813">Transport</keyword>
<dbReference type="RefSeq" id="WP_207224672.1">
    <property type="nucleotide sequence ID" value="NZ_SHKX01000013.1"/>
</dbReference>
<evidence type="ECO:0000256" key="3">
    <source>
        <dbReference type="ARBA" id="ARBA00022452"/>
    </source>
</evidence>
<organism evidence="13 14">
    <name type="scientific">Fluviicoccus keumensis</name>
    <dbReference type="NCBI Taxonomy" id="1435465"/>
    <lineage>
        <taxon>Bacteria</taxon>
        <taxon>Pseudomonadati</taxon>
        <taxon>Pseudomonadota</taxon>
        <taxon>Gammaproteobacteria</taxon>
        <taxon>Moraxellales</taxon>
        <taxon>Moraxellaceae</taxon>
        <taxon>Fluviicoccus</taxon>
    </lineage>
</organism>
<keyword evidence="3 8" id="KW-1134">Transmembrane beta strand</keyword>
<sequence length="780" mass="83793">MSASPIRKPASLRAAAPSRPAVILGVSAALLSPSVLADEAAVSLDTLQIEGRAIDTNPYAQPGAPYKARVSGDARHAEPLAETPQTISVLTKTQIEESGRTDLREILQAQPGITLGTGENGNAFGDRYIIRGYEARSDVFVDGLRDPGMTIRESFASEQVEISKGPSATFAGRGTIGGAVNSVSKQAGTEYDFTKLKAGFGTDDYRRIELDANHRLSDTAAFRANLLQAYEQIPDRAPADRDRTGYAFSLLLQPLEKLELLADVYHLTAKDKPDLGTYIAPNGGTPRADIPVYLQNQDFLTADVDVATLRATYRFNDGLRLSNSLRRGSSENAYVTTGARGMVRGANDSAPGIDTITLSSHNGWQQVDYLADQLNLFLDTTLAGKLHKFIFGAEYTDSQVLNGVYNGLTAPNNANANCITGTGTAKNAYCILDANGNAIGNIGGLMGRSPNKGLWDSDWRIKTVSLSVMDTVALSDQLEVFGGARLDRFDYRNTVQNTGTLAQTVYAYDDNLWNFHLGTVYKLTGEGNVYLNWSTASEINGGESDLGANCGYGGVCTVNGDPTLVTQSRPEKTTNIELGTKWNLFDEKLLATAAVFRITKDDVMEGLSANSYTTTGTLNSGRNRVQGIELGLSGNLTEALSTQFGVAVMTSEVLASVADPTGVGHTLSNFAENSAFLQLHYDVTPKFAFGGTVTYASERYAGQPDSAAAWNATTGTYAYEVPAYTVLDLFASYAFTPKASVRLNVANVTDEDYYLAAYRSGAFTYIGDARHANVTLSYEF</sequence>
<dbReference type="InterPro" id="IPR037066">
    <property type="entry name" value="Plug_dom_sf"/>
</dbReference>
<feature type="signal peptide" evidence="10">
    <location>
        <begin position="1"/>
        <end position="37"/>
    </location>
</feature>
<evidence type="ECO:0000256" key="9">
    <source>
        <dbReference type="RuleBase" id="RU003357"/>
    </source>
</evidence>
<keyword evidence="6 8" id="KW-0472">Membrane</keyword>
<comment type="subcellular location">
    <subcellularLocation>
        <location evidence="1 8">Cell outer membrane</location>
        <topology evidence="1 8">Multi-pass membrane protein</topology>
    </subcellularLocation>
</comment>
<dbReference type="InterPro" id="IPR012910">
    <property type="entry name" value="Plug_dom"/>
</dbReference>
<evidence type="ECO:0000256" key="7">
    <source>
        <dbReference type="ARBA" id="ARBA00023237"/>
    </source>
</evidence>
<dbReference type="InterPro" id="IPR036942">
    <property type="entry name" value="Beta-barrel_TonB_sf"/>
</dbReference>
<proteinExistence type="inferred from homology"/>
<feature type="domain" description="TonB-dependent receptor plug" evidence="12">
    <location>
        <begin position="80"/>
        <end position="179"/>
    </location>
</feature>
<dbReference type="Gene3D" id="2.170.130.10">
    <property type="entry name" value="TonB-dependent receptor, plug domain"/>
    <property type="match status" value="1"/>
</dbReference>
<evidence type="ECO:0000256" key="2">
    <source>
        <dbReference type="ARBA" id="ARBA00022448"/>
    </source>
</evidence>
<evidence type="ECO:0000256" key="6">
    <source>
        <dbReference type="ARBA" id="ARBA00023136"/>
    </source>
</evidence>
<comment type="similarity">
    <text evidence="8 9">Belongs to the TonB-dependent receptor family.</text>
</comment>
<dbReference type="Proteomes" id="UP000292423">
    <property type="component" value="Unassembled WGS sequence"/>
</dbReference>
<dbReference type="Pfam" id="PF07715">
    <property type="entry name" value="Plug"/>
    <property type="match status" value="1"/>
</dbReference>
<keyword evidence="4 8" id="KW-0812">Transmembrane</keyword>
<dbReference type="CDD" id="cd01347">
    <property type="entry name" value="ligand_gated_channel"/>
    <property type="match status" value="1"/>
</dbReference>
<evidence type="ECO:0000256" key="5">
    <source>
        <dbReference type="ARBA" id="ARBA00023077"/>
    </source>
</evidence>
<name>A0A4V2G3X0_9GAMM</name>
<gene>
    <name evidence="13" type="ORF">EV700_2591</name>
</gene>
<dbReference type="PANTHER" id="PTHR32552:SF83">
    <property type="entry name" value="BLR3904 PROTEIN"/>
    <property type="match status" value="1"/>
</dbReference>
<evidence type="ECO:0000256" key="4">
    <source>
        <dbReference type="ARBA" id="ARBA00022692"/>
    </source>
</evidence>
<evidence type="ECO:0000313" key="14">
    <source>
        <dbReference type="Proteomes" id="UP000292423"/>
    </source>
</evidence>
<dbReference type="PANTHER" id="PTHR32552">
    <property type="entry name" value="FERRICHROME IRON RECEPTOR-RELATED"/>
    <property type="match status" value="1"/>
</dbReference>
<protein>
    <submittedName>
        <fullName evidence="13">Catecholate siderophore receptor</fullName>
    </submittedName>
</protein>
<keyword evidence="10" id="KW-0732">Signal</keyword>
<keyword evidence="5 9" id="KW-0798">TonB box</keyword>
<feature type="chain" id="PRO_5020516766" evidence="10">
    <location>
        <begin position="38"/>
        <end position="780"/>
    </location>
</feature>
<evidence type="ECO:0000256" key="1">
    <source>
        <dbReference type="ARBA" id="ARBA00004571"/>
    </source>
</evidence>
<reference evidence="13 14" key="1">
    <citation type="submission" date="2019-02" db="EMBL/GenBank/DDBJ databases">
        <title>Genomic Encyclopedia of Type Strains, Phase IV (KMG-IV): sequencing the most valuable type-strain genomes for metagenomic binning, comparative biology and taxonomic classification.</title>
        <authorList>
            <person name="Goeker M."/>
        </authorList>
    </citation>
    <scope>NUCLEOTIDE SEQUENCE [LARGE SCALE GENOMIC DNA]</scope>
    <source>
        <strain evidence="13 14">DSM 105135</strain>
    </source>
</reference>
<dbReference type="PROSITE" id="PS52016">
    <property type="entry name" value="TONB_DEPENDENT_REC_3"/>
    <property type="match status" value="1"/>
</dbReference>
<dbReference type="Gene3D" id="2.40.170.20">
    <property type="entry name" value="TonB-dependent receptor, beta-barrel domain"/>
    <property type="match status" value="1"/>
</dbReference>
<comment type="caution">
    <text evidence="13">The sequence shown here is derived from an EMBL/GenBank/DDBJ whole genome shotgun (WGS) entry which is preliminary data.</text>
</comment>
<dbReference type="GO" id="GO:0015344">
    <property type="term" value="F:siderophore uptake transmembrane transporter activity"/>
    <property type="evidence" value="ECO:0007669"/>
    <property type="project" value="TreeGrafter"/>
</dbReference>
<evidence type="ECO:0000313" key="13">
    <source>
        <dbReference type="EMBL" id="RZU38656.1"/>
    </source>
</evidence>